<reference evidence="1" key="1">
    <citation type="submission" date="2023-01" db="EMBL/GenBank/DDBJ databases">
        <authorList>
            <person name="Van Ghelder C."/>
            <person name="Rancurel C."/>
        </authorList>
    </citation>
    <scope>NUCLEOTIDE SEQUENCE</scope>
    <source>
        <strain evidence="1">CNCM I-4278</strain>
    </source>
</reference>
<keyword evidence="2" id="KW-1185">Reference proteome</keyword>
<comment type="caution">
    <text evidence="1">The sequence shown here is derived from an EMBL/GenBank/DDBJ whole genome shotgun (WGS) entry which is preliminary data.</text>
</comment>
<proteinExistence type="predicted"/>
<gene>
    <name evidence="1" type="ORF">PDIGIT_LOCUS8993</name>
</gene>
<dbReference type="AlphaFoldDB" id="A0A9W4UH69"/>
<evidence type="ECO:0000313" key="2">
    <source>
        <dbReference type="Proteomes" id="UP001152607"/>
    </source>
</evidence>
<name>A0A9W4UH69_9PLEO</name>
<accession>A0A9W4UH69</accession>
<sequence>MHPDMQQKINTLDIKIRSYVGIRRGWPAHPHSLHIPRKMIQRAGRNNSILPCICPPPLQPPKKNVRKNVGYCSVDERGWTKKTRLMVRCLLTLRATCMFADVLR</sequence>
<protein>
    <submittedName>
        <fullName evidence="1">Uncharacterized protein</fullName>
    </submittedName>
</protein>
<dbReference type="EMBL" id="CAOQHR010000006">
    <property type="protein sequence ID" value="CAI6335905.1"/>
    <property type="molecule type" value="Genomic_DNA"/>
</dbReference>
<organism evidence="1 2">
    <name type="scientific">Periconia digitata</name>
    <dbReference type="NCBI Taxonomy" id="1303443"/>
    <lineage>
        <taxon>Eukaryota</taxon>
        <taxon>Fungi</taxon>
        <taxon>Dikarya</taxon>
        <taxon>Ascomycota</taxon>
        <taxon>Pezizomycotina</taxon>
        <taxon>Dothideomycetes</taxon>
        <taxon>Pleosporomycetidae</taxon>
        <taxon>Pleosporales</taxon>
        <taxon>Massarineae</taxon>
        <taxon>Periconiaceae</taxon>
        <taxon>Periconia</taxon>
    </lineage>
</organism>
<evidence type="ECO:0000313" key="1">
    <source>
        <dbReference type="EMBL" id="CAI6335905.1"/>
    </source>
</evidence>
<dbReference type="Proteomes" id="UP001152607">
    <property type="component" value="Unassembled WGS sequence"/>
</dbReference>